<dbReference type="EMBL" id="KB933059">
    <property type="protein sequence ID" value="EOO00967.1"/>
    <property type="molecule type" value="Genomic_DNA"/>
</dbReference>
<protein>
    <submittedName>
        <fullName evidence="1">Uncharacterized protein</fullName>
    </submittedName>
</protein>
<gene>
    <name evidence="1" type="ORF">UCRPA7_3527</name>
</gene>
<reference evidence="2" key="1">
    <citation type="journal article" date="2013" name="Genome Announc.">
        <title>Draft genome sequence of the ascomycete Phaeoacremonium aleophilum strain UCR-PA7, a causal agent of the esca disease complex in grapevines.</title>
        <authorList>
            <person name="Blanco-Ulate B."/>
            <person name="Rolshausen P."/>
            <person name="Cantu D."/>
        </authorList>
    </citation>
    <scope>NUCLEOTIDE SEQUENCE [LARGE SCALE GENOMIC DNA]</scope>
    <source>
        <strain evidence="2">UCR-PA7</strain>
    </source>
</reference>
<organism evidence="1 2">
    <name type="scientific">Phaeoacremonium minimum (strain UCR-PA7)</name>
    <name type="common">Esca disease fungus</name>
    <name type="synonym">Togninia minima</name>
    <dbReference type="NCBI Taxonomy" id="1286976"/>
    <lineage>
        <taxon>Eukaryota</taxon>
        <taxon>Fungi</taxon>
        <taxon>Dikarya</taxon>
        <taxon>Ascomycota</taxon>
        <taxon>Pezizomycotina</taxon>
        <taxon>Sordariomycetes</taxon>
        <taxon>Sordariomycetidae</taxon>
        <taxon>Togniniales</taxon>
        <taxon>Togniniaceae</taxon>
        <taxon>Phaeoacremonium</taxon>
    </lineage>
</organism>
<keyword evidence="2" id="KW-1185">Reference proteome</keyword>
<dbReference type="HOGENOM" id="CLU_619919_0_0_1"/>
<name>R8BNP5_PHAM7</name>
<dbReference type="GeneID" id="19323884"/>
<evidence type="ECO:0000313" key="2">
    <source>
        <dbReference type="Proteomes" id="UP000014074"/>
    </source>
</evidence>
<sequence length="442" mass="49526">MATTNSADEAKFDMINLKIQTLSSFGHFLAEASNIDNGTSINALQSAKDEHGNILKDEAGQPVITPSFPHRIRPEIYEVVALAKLIVRYANEIVAVALNTTSSGLRIVVCATGGQSDKFPGKVVPLTLEAVNEAIRSSNMMMTRYIYGIGVDEMSEKLSNAPEPATQAPNEPRVPFEDHAAAVVNLSLNMITRWRNHVGIQFRPRYLLAQYETSMALPAIIQRYRAQTAIFDEFENLRPHIVALTDPDLDGVGIVHNDALEKAITDLFREWLPRINHTCTDIAEPCIGMDDSKPNWKANIAKAMYALWLSEIVTTRNAIAHITEVLAKRTAYYNSEMLQWNASNPFDREVLLAIRRLTDRLLWIDKVRHPLSPLVLPFFTICGRLMCRNPARFQATLMAASRKPKVDITTTRISMYYLGVNQLDQEREAGRVIFEAFADIAA</sequence>
<dbReference type="Proteomes" id="UP000014074">
    <property type="component" value="Unassembled WGS sequence"/>
</dbReference>
<dbReference type="KEGG" id="tmn:UCRPA7_3527"/>
<dbReference type="RefSeq" id="XP_007914325.1">
    <property type="nucleotide sequence ID" value="XM_007916134.1"/>
</dbReference>
<proteinExistence type="predicted"/>
<accession>R8BNP5</accession>
<evidence type="ECO:0000313" key="1">
    <source>
        <dbReference type="EMBL" id="EOO00967.1"/>
    </source>
</evidence>
<dbReference type="AlphaFoldDB" id="R8BNP5"/>